<feature type="domain" description="CN hydrolase" evidence="10">
    <location>
        <begin position="244"/>
        <end position="471"/>
    </location>
</feature>
<keyword evidence="7 9" id="KW-0472">Membrane</keyword>
<feature type="transmembrane region" description="Helical" evidence="9">
    <location>
        <begin position="192"/>
        <end position="212"/>
    </location>
</feature>
<evidence type="ECO:0000256" key="6">
    <source>
        <dbReference type="ARBA" id="ARBA00022989"/>
    </source>
</evidence>
<dbReference type="Pfam" id="PF00795">
    <property type="entry name" value="CN_hydrolase"/>
    <property type="match status" value="1"/>
</dbReference>
<evidence type="ECO:0000256" key="3">
    <source>
        <dbReference type="ARBA" id="ARBA00022475"/>
    </source>
</evidence>
<dbReference type="RefSeq" id="WP_128796905.1">
    <property type="nucleotide sequence ID" value="NZ_CP034669.1"/>
</dbReference>
<evidence type="ECO:0000256" key="5">
    <source>
        <dbReference type="ARBA" id="ARBA00022692"/>
    </source>
</evidence>
<reference evidence="11 12" key="1">
    <citation type="submission" date="2018-12" db="EMBL/GenBank/DDBJ databases">
        <title>Complete Genome Sequence of the Corallopyronin A producing Myxobacterium Corallococcus coralloides B035.</title>
        <authorList>
            <person name="Bouhired S.M."/>
            <person name="Rupp O."/>
            <person name="Blom J."/>
            <person name="Schaeberle T.F."/>
            <person name="Kehraus S."/>
            <person name="Schiefer A."/>
            <person name="Pfarr K."/>
            <person name="Goesmann A."/>
            <person name="Hoerauf A."/>
            <person name="Koenig G.M."/>
        </authorList>
    </citation>
    <scope>NUCLEOTIDE SEQUENCE [LARGE SCALE GENOMIC DNA]</scope>
    <source>
        <strain evidence="11 12">B035</strain>
    </source>
</reference>
<dbReference type="PANTHER" id="PTHR38686:SF1">
    <property type="entry name" value="APOLIPOPROTEIN N-ACYLTRANSFERASE"/>
    <property type="match status" value="1"/>
</dbReference>
<dbReference type="GO" id="GO:0016410">
    <property type="term" value="F:N-acyltransferase activity"/>
    <property type="evidence" value="ECO:0007669"/>
    <property type="project" value="InterPro"/>
</dbReference>
<keyword evidence="6 9" id="KW-1133">Transmembrane helix</keyword>
<dbReference type="GO" id="GO:0042158">
    <property type="term" value="P:lipoprotein biosynthetic process"/>
    <property type="evidence" value="ECO:0007669"/>
    <property type="project" value="InterPro"/>
</dbReference>
<feature type="transmembrane region" description="Helical" evidence="9">
    <location>
        <begin position="57"/>
        <end position="78"/>
    </location>
</feature>
<dbReference type="Proteomes" id="UP000288758">
    <property type="component" value="Chromosome"/>
</dbReference>
<name>A0A410RT52_CORCK</name>
<evidence type="ECO:0000256" key="9">
    <source>
        <dbReference type="SAM" id="Phobius"/>
    </source>
</evidence>
<protein>
    <submittedName>
        <fullName evidence="11">Apolipoprotein N-acyltransferase</fullName>
    </submittedName>
</protein>
<keyword evidence="3" id="KW-1003">Cell membrane</keyword>
<gene>
    <name evidence="11" type="primary">lnt1</name>
    <name evidence="11" type="ORF">EJ065_3518</name>
</gene>
<evidence type="ECO:0000256" key="2">
    <source>
        <dbReference type="ARBA" id="ARBA00010065"/>
    </source>
</evidence>
<dbReference type="InterPro" id="IPR003010">
    <property type="entry name" value="C-N_Hydrolase"/>
</dbReference>
<keyword evidence="11" id="KW-0449">Lipoprotein</keyword>
<dbReference type="GO" id="GO:0005886">
    <property type="term" value="C:plasma membrane"/>
    <property type="evidence" value="ECO:0007669"/>
    <property type="project" value="UniProtKB-SubCell"/>
</dbReference>
<evidence type="ECO:0000259" key="10">
    <source>
        <dbReference type="PROSITE" id="PS50263"/>
    </source>
</evidence>
<sequence length="528" mass="55563">MSGHPDEGARRLPTLMPWLALGVGAGLVLLLNTEWAVLPGWLMGALFLCFSRRQRPAVGFVGLLVANTVAAGVANLGVFPGSAASAFGMALGGAVVVAGLYLADRLIVGPRGSFVGTLFLPAATTGLELFSSLGNPFGTWGVLAYTQAKVPVLVQWVSVTGLWGLTFVLVWFATVANWAFEHRETGRRVLPGVAVYAAVLVAILGFGALRLAGAGRVGEPVRVAGITVAGDVATGREAGLSRLMKGEVFADEDWRAFAEASRAVNEELLRLSEQEAAKGAKLLLWSEGNAVVLATELEALIARGSTLARERGVWLGMSVASMTPEAERLLRNELILVGPDGAVAWRYVKSRPVPGWEAEHSIPGSAEPAVSNAPGVGVLGGAICFDGDFPGVFASASERGLELLLLPSSDWKGISPLHTRQAVFRAVEQGFSMVRQVNQGLSVAVDGYGRVYGELDHFTAEERVLRAELPVGRVSTLYARIGDSVGLLSGLVALGWVLQASVRGLIARRRRSVRSANTGDAGPMAVID</sequence>
<keyword evidence="8 11" id="KW-0012">Acyltransferase</keyword>
<feature type="transmembrane region" description="Helical" evidence="9">
    <location>
        <begin position="114"/>
        <end position="133"/>
    </location>
</feature>
<feature type="transmembrane region" description="Helical" evidence="9">
    <location>
        <begin position="485"/>
        <end position="506"/>
    </location>
</feature>
<dbReference type="InterPro" id="IPR036526">
    <property type="entry name" value="C-N_Hydrolase_sf"/>
</dbReference>
<dbReference type="Gene3D" id="3.60.110.10">
    <property type="entry name" value="Carbon-nitrogen hydrolase"/>
    <property type="match status" value="1"/>
</dbReference>
<dbReference type="PROSITE" id="PS50263">
    <property type="entry name" value="CN_HYDROLASE"/>
    <property type="match status" value="1"/>
</dbReference>
<evidence type="ECO:0000256" key="7">
    <source>
        <dbReference type="ARBA" id="ARBA00023136"/>
    </source>
</evidence>
<dbReference type="SUPFAM" id="SSF56317">
    <property type="entry name" value="Carbon-nitrogen hydrolase"/>
    <property type="match status" value="1"/>
</dbReference>
<organism evidence="11 12">
    <name type="scientific">Corallococcus coralloides</name>
    <name type="common">Myxococcus coralloides</name>
    <dbReference type="NCBI Taxonomy" id="184914"/>
    <lineage>
        <taxon>Bacteria</taxon>
        <taxon>Pseudomonadati</taxon>
        <taxon>Myxococcota</taxon>
        <taxon>Myxococcia</taxon>
        <taxon>Myxococcales</taxon>
        <taxon>Cystobacterineae</taxon>
        <taxon>Myxococcaceae</taxon>
        <taxon>Corallococcus</taxon>
    </lineage>
</organism>
<evidence type="ECO:0000313" key="12">
    <source>
        <dbReference type="Proteomes" id="UP000288758"/>
    </source>
</evidence>
<proteinExistence type="inferred from homology"/>
<dbReference type="EMBL" id="CP034669">
    <property type="protein sequence ID" value="QAT85079.1"/>
    <property type="molecule type" value="Genomic_DNA"/>
</dbReference>
<dbReference type="PANTHER" id="PTHR38686">
    <property type="entry name" value="APOLIPOPROTEIN N-ACYLTRANSFERASE"/>
    <property type="match status" value="1"/>
</dbReference>
<dbReference type="InterPro" id="IPR004563">
    <property type="entry name" value="Apolipo_AcylTrfase"/>
</dbReference>
<keyword evidence="4 11" id="KW-0808">Transferase</keyword>
<evidence type="ECO:0000313" key="11">
    <source>
        <dbReference type="EMBL" id="QAT85079.1"/>
    </source>
</evidence>
<dbReference type="AlphaFoldDB" id="A0A410RT52"/>
<keyword evidence="5 9" id="KW-0812">Transmembrane</keyword>
<accession>A0A410RT52</accession>
<feature type="transmembrane region" description="Helical" evidence="9">
    <location>
        <begin position="20"/>
        <end position="50"/>
    </location>
</feature>
<comment type="subcellular location">
    <subcellularLocation>
        <location evidence="1">Cell membrane</location>
        <topology evidence="1">Multi-pass membrane protein</topology>
    </subcellularLocation>
</comment>
<comment type="similarity">
    <text evidence="2">Belongs to the CN hydrolase family. Apolipoprotein N-acyltransferase subfamily.</text>
</comment>
<evidence type="ECO:0000256" key="1">
    <source>
        <dbReference type="ARBA" id="ARBA00004651"/>
    </source>
</evidence>
<evidence type="ECO:0000256" key="4">
    <source>
        <dbReference type="ARBA" id="ARBA00022679"/>
    </source>
</evidence>
<feature type="transmembrane region" description="Helical" evidence="9">
    <location>
        <begin position="153"/>
        <end position="180"/>
    </location>
</feature>
<feature type="transmembrane region" description="Helical" evidence="9">
    <location>
        <begin position="84"/>
        <end position="102"/>
    </location>
</feature>
<evidence type="ECO:0000256" key="8">
    <source>
        <dbReference type="ARBA" id="ARBA00023315"/>
    </source>
</evidence>